<protein>
    <recommendedName>
        <fullName evidence="3">DUF6535 domain-containing protein</fullName>
    </recommendedName>
</protein>
<keyword evidence="2" id="KW-0472">Membrane</keyword>
<dbReference type="InterPro" id="IPR045338">
    <property type="entry name" value="DUF6535"/>
</dbReference>
<evidence type="ECO:0000313" key="4">
    <source>
        <dbReference type="EMBL" id="KZT36359.1"/>
    </source>
</evidence>
<reference evidence="4 5" key="1">
    <citation type="journal article" date="2016" name="Mol. Biol. Evol.">
        <title>Comparative Genomics of Early-Diverging Mushroom-Forming Fungi Provides Insights into the Origins of Lignocellulose Decay Capabilities.</title>
        <authorList>
            <person name="Nagy L.G."/>
            <person name="Riley R."/>
            <person name="Tritt A."/>
            <person name="Adam C."/>
            <person name="Daum C."/>
            <person name="Floudas D."/>
            <person name="Sun H."/>
            <person name="Yadav J.S."/>
            <person name="Pangilinan J."/>
            <person name="Larsson K.H."/>
            <person name="Matsuura K."/>
            <person name="Barry K."/>
            <person name="Labutti K."/>
            <person name="Kuo R."/>
            <person name="Ohm R.A."/>
            <person name="Bhattacharya S.S."/>
            <person name="Shirouzu T."/>
            <person name="Yoshinaga Y."/>
            <person name="Martin F.M."/>
            <person name="Grigoriev I.V."/>
            <person name="Hibbett D.S."/>
        </authorList>
    </citation>
    <scope>NUCLEOTIDE SEQUENCE [LARGE SCALE GENOMIC DNA]</scope>
    <source>
        <strain evidence="4 5">HHB10207 ss-3</strain>
    </source>
</reference>
<feature type="transmembrane region" description="Helical" evidence="2">
    <location>
        <begin position="56"/>
        <end position="77"/>
    </location>
</feature>
<evidence type="ECO:0000313" key="5">
    <source>
        <dbReference type="Proteomes" id="UP000076798"/>
    </source>
</evidence>
<feature type="transmembrane region" description="Helical" evidence="2">
    <location>
        <begin position="89"/>
        <end position="113"/>
    </location>
</feature>
<dbReference type="AlphaFoldDB" id="A0A166BGN7"/>
<sequence>MLKVYQIIVAVLCVLCREWVRKLTIMPTVASWKDRTLWHVERARRSESWIATTMEIIYRLLLASIGLFIAGLLYHLWSVAMSFDQRATVLLATWGIGIGLASVILITIIATIFHAVRYEGSAFDGFASRIVVRGMERLMPILAAGQLRSKEMILQGWRWATESALVRYWKGRSIKPQKPLKMKNLAQKKHSDIEPGSTPLESDSTGSSTDAESKSESIHTSAASESDLSSTAVARAEMPGGIHAWRVKVNCDSMDEWAGTYMDLIAEASDSTLVERAAASFSYRNWIQHGDGSLERLKRVCTRLAATDTSIRVQSIVHAQVSRFVSWFRHRQEDIAKYEEEEMRRREWTSYAGGYELPLKEMKGEAEKEKQEAPRTVQLTKFVLSQRDDDISRFFSPDDQNYAELLEYLSLPFEEFVAKCFSIHNEEKSLGDHHHILFWAVNYCNELLDAQKRDDAMRVLSRVDLLSGIKSFALDTHYSHLYPRVLELLIGNRRDEVLLGLNKFLQEDRNWTEVDRAGVRNIFATAVRSPSWTDSDSDSESQSKPEFHFQHDLSAIIIHISEQPSTTSGYWDMATRAALRYLKQYDLSSLSDLHGVYRCLQYCADPYNWSPTGDPTLIFSDIPKTAQAILDRQSVLALSAS</sequence>
<dbReference type="EMBL" id="KV428110">
    <property type="protein sequence ID" value="KZT36359.1"/>
    <property type="molecule type" value="Genomic_DNA"/>
</dbReference>
<keyword evidence="5" id="KW-1185">Reference proteome</keyword>
<feature type="compositionally biased region" description="Polar residues" evidence="1">
    <location>
        <begin position="218"/>
        <end position="232"/>
    </location>
</feature>
<feature type="region of interest" description="Disordered" evidence="1">
    <location>
        <begin position="180"/>
        <end position="232"/>
    </location>
</feature>
<feature type="domain" description="DUF6535" evidence="3">
    <location>
        <begin position="6"/>
        <end position="78"/>
    </location>
</feature>
<keyword evidence="2" id="KW-1133">Transmembrane helix</keyword>
<name>A0A166BGN7_9AGAM</name>
<dbReference type="Pfam" id="PF20153">
    <property type="entry name" value="DUF6535"/>
    <property type="match status" value="1"/>
</dbReference>
<dbReference type="Proteomes" id="UP000076798">
    <property type="component" value="Unassembled WGS sequence"/>
</dbReference>
<gene>
    <name evidence="4" type="ORF">SISSUDRAFT_73921</name>
</gene>
<feature type="compositionally biased region" description="Polar residues" evidence="1">
    <location>
        <begin position="199"/>
        <end position="210"/>
    </location>
</feature>
<evidence type="ECO:0000256" key="1">
    <source>
        <dbReference type="SAM" id="MobiDB-lite"/>
    </source>
</evidence>
<evidence type="ECO:0000256" key="2">
    <source>
        <dbReference type="SAM" id="Phobius"/>
    </source>
</evidence>
<organism evidence="4 5">
    <name type="scientific">Sistotremastrum suecicum HHB10207 ss-3</name>
    <dbReference type="NCBI Taxonomy" id="1314776"/>
    <lineage>
        <taxon>Eukaryota</taxon>
        <taxon>Fungi</taxon>
        <taxon>Dikarya</taxon>
        <taxon>Basidiomycota</taxon>
        <taxon>Agaricomycotina</taxon>
        <taxon>Agaricomycetes</taxon>
        <taxon>Sistotremastrales</taxon>
        <taxon>Sistotremastraceae</taxon>
        <taxon>Sistotremastrum</taxon>
    </lineage>
</organism>
<evidence type="ECO:0000259" key="3">
    <source>
        <dbReference type="Pfam" id="PF20153"/>
    </source>
</evidence>
<keyword evidence="2" id="KW-0812">Transmembrane</keyword>
<proteinExistence type="predicted"/>
<accession>A0A166BGN7</accession>